<evidence type="ECO:0000313" key="1">
    <source>
        <dbReference type="EMBL" id="AJP73465.1"/>
    </source>
</evidence>
<keyword evidence="2" id="KW-1185">Reference proteome</keyword>
<reference evidence="1 2" key="1">
    <citation type="journal article" date="2015" name="Int. J. Syst. Evol. Microbiol.">
        <title>Sphingomonas hengshuiensis sp. nov., isolated from lake wetland.</title>
        <authorList>
            <person name="Wei S."/>
            <person name="Wang T."/>
            <person name="Liu H."/>
            <person name="Zhang C."/>
            <person name="Guo J."/>
            <person name="Wang Q."/>
            <person name="Liang K."/>
            <person name="Zhang Z."/>
        </authorList>
    </citation>
    <scope>NUCLEOTIDE SEQUENCE [LARGE SCALE GENOMIC DNA]</scope>
    <source>
        <strain evidence="1 2">WHSC-8</strain>
    </source>
</reference>
<dbReference type="RefSeq" id="WP_044334376.1">
    <property type="nucleotide sequence ID" value="NZ_CP010836.1"/>
</dbReference>
<protein>
    <submittedName>
        <fullName evidence="1">Uncharacterized protein</fullName>
    </submittedName>
</protein>
<evidence type="ECO:0000313" key="2">
    <source>
        <dbReference type="Proteomes" id="UP000032300"/>
    </source>
</evidence>
<dbReference type="KEGG" id="sphi:TS85_19240"/>
<dbReference type="EMBL" id="CP010836">
    <property type="protein sequence ID" value="AJP73465.1"/>
    <property type="molecule type" value="Genomic_DNA"/>
</dbReference>
<reference evidence="1 2" key="2">
    <citation type="submission" date="2015-02" db="EMBL/GenBank/DDBJ databases">
        <title>The complete genome of Sphingomonas hengshuiensis sp. WHSC-8 isolated from soil of Hengshui Lake.</title>
        <authorList>
            <person name="Wei S."/>
            <person name="Guo J."/>
            <person name="Su C."/>
            <person name="Wu R."/>
            <person name="Zhang Z."/>
            <person name="Liang K."/>
            <person name="Li H."/>
            <person name="Wang T."/>
            <person name="Liu H."/>
            <person name="Zhang C."/>
            <person name="Li Z."/>
            <person name="Wang Q."/>
            <person name="Meng J."/>
        </authorList>
    </citation>
    <scope>NUCLEOTIDE SEQUENCE [LARGE SCALE GENOMIC DNA]</scope>
    <source>
        <strain evidence="1 2">WHSC-8</strain>
    </source>
</reference>
<dbReference type="AlphaFoldDB" id="A0A7U4JAX1"/>
<accession>A0A7U4JAX1</accession>
<dbReference type="Proteomes" id="UP000032300">
    <property type="component" value="Chromosome"/>
</dbReference>
<organism evidence="1 2">
    <name type="scientific">Sphingomonas hengshuiensis</name>
    <dbReference type="NCBI Taxonomy" id="1609977"/>
    <lineage>
        <taxon>Bacteria</taxon>
        <taxon>Pseudomonadati</taxon>
        <taxon>Pseudomonadota</taxon>
        <taxon>Alphaproteobacteria</taxon>
        <taxon>Sphingomonadales</taxon>
        <taxon>Sphingomonadaceae</taxon>
        <taxon>Sphingomonas</taxon>
    </lineage>
</organism>
<sequence>MPRKPMTFQFDLFSSPRDPGIAQMPQWRALPIATRQKLMPLIVRLLLDHATADPALAREEMRDDI</sequence>
<dbReference type="OrthoDB" id="8241126at2"/>
<proteinExistence type="predicted"/>
<gene>
    <name evidence="1" type="ORF">TS85_19240</name>
</gene>
<name>A0A7U4JAX1_9SPHN</name>